<dbReference type="Proteomes" id="UP000782519">
    <property type="component" value="Unassembled WGS sequence"/>
</dbReference>
<dbReference type="SUPFAM" id="SSF46785">
    <property type="entry name" value="Winged helix' DNA-binding domain"/>
    <property type="match status" value="1"/>
</dbReference>
<dbReference type="FunFam" id="1.10.10.10:FF:000001">
    <property type="entry name" value="LysR family transcriptional regulator"/>
    <property type="match status" value="1"/>
</dbReference>
<dbReference type="InterPro" id="IPR005119">
    <property type="entry name" value="LysR_subst-bd"/>
</dbReference>
<keyword evidence="5" id="KW-0804">Transcription</keyword>
<evidence type="ECO:0000256" key="4">
    <source>
        <dbReference type="ARBA" id="ARBA00023125"/>
    </source>
</evidence>
<dbReference type="AlphaFoldDB" id="A0A933RTA1"/>
<keyword evidence="3" id="KW-0805">Transcription regulation</keyword>
<dbReference type="EMBL" id="JACRJB010000006">
    <property type="protein sequence ID" value="MBI5128186.1"/>
    <property type="molecule type" value="Genomic_DNA"/>
</dbReference>
<gene>
    <name evidence="7" type="ORF">HZA66_01970</name>
</gene>
<dbReference type="SUPFAM" id="SSF53850">
    <property type="entry name" value="Periplasmic binding protein-like II"/>
    <property type="match status" value="1"/>
</dbReference>
<dbReference type="InterPro" id="IPR036388">
    <property type="entry name" value="WH-like_DNA-bd_sf"/>
</dbReference>
<dbReference type="Pfam" id="PF00126">
    <property type="entry name" value="HTH_1"/>
    <property type="match status" value="1"/>
</dbReference>
<name>A0A933RTA1_RHOPL</name>
<dbReference type="GO" id="GO:0003700">
    <property type="term" value="F:DNA-binding transcription factor activity"/>
    <property type="evidence" value="ECO:0007669"/>
    <property type="project" value="InterPro"/>
</dbReference>
<sequence>MDRFESMSILLQAVEAGSLSAAARKIGVPLATVSRKVSELEAHLKTRLFNRSAKKLSLTDAGRDYVVACKRILEDLDEAERVASGEYSAPRGSLVVTAPVVFGRMHLLPVMLAFLEAYPDIDIRLLQSDRVSNLLEEHVDLAVRIGELPDSSLVATRVGSTRKVVCGSPNYFAARGVPQTPDDLRTHQCITFETLGSPDAWTFTMGEADPSVAVRSRLVVSTADAAIDAAIAGTGVTRVLSYQIQDAVRDGRLMVVLKPFEPAAWPVSLVHTGQRLLPKKMRAFLDFAAPRLKAALSKHAI</sequence>
<feature type="domain" description="HTH lysR-type" evidence="6">
    <location>
        <begin position="1"/>
        <end position="59"/>
    </location>
</feature>
<evidence type="ECO:0000256" key="1">
    <source>
        <dbReference type="ARBA" id="ARBA00003502"/>
    </source>
</evidence>
<keyword evidence="4" id="KW-0238">DNA-binding</keyword>
<dbReference type="PANTHER" id="PTHR30537">
    <property type="entry name" value="HTH-TYPE TRANSCRIPTIONAL REGULATOR"/>
    <property type="match status" value="1"/>
</dbReference>
<dbReference type="Gene3D" id="1.10.10.10">
    <property type="entry name" value="Winged helix-like DNA-binding domain superfamily/Winged helix DNA-binding domain"/>
    <property type="match status" value="1"/>
</dbReference>
<dbReference type="InterPro" id="IPR058163">
    <property type="entry name" value="LysR-type_TF_proteobact-type"/>
</dbReference>
<evidence type="ECO:0000313" key="8">
    <source>
        <dbReference type="Proteomes" id="UP000782519"/>
    </source>
</evidence>
<dbReference type="PANTHER" id="PTHR30537:SF5">
    <property type="entry name" value="HTH-TYPE TRANSCRIPTIONAL ACTIVATOR TTDR-RELATED"/>
    <property type="match status" value="1"/>
</dbReference>
<evidence type="ECO:0000256" key="2">
    <source>
        <dbReference type="ARBA" id="ARBA00009437"/>
    </source>
</evidence>
<dbReference type="GO" id="GO:0006351">
    <property type="term" value="P:DNA-templated transcription"/>
    <property type="evidence" value="ECO:0007669"/>
    <property type="project" value="TreeGrafter"/>
</dbReference>
<comment type="function">
    <text evidence="1">NodD regulates the expression of the nodABCFE genes which encode other nodulation proteins. NodD is also a negative regulator of its own expression. Binds flavonoids as inducers.</text>
</comment>
<dbReference type="InterPro" id="IPR036390">
    <property type="entry name" value="WH_DNA-bd_sf"/>
</dbReference>
<reference evidence="7" key="1">
    <citation type="submission" date="2020-07" db="EMBL/GenBank/DDBJ databases">
        <title>Huge and variable diversity of episymbiotic CPR bacteria and DPANN archaea in groundwater ecosystems.</title>
        <authorList>
            <person name="He C.Y."/>
            <person name="Keren R."/>
            <person name="Whittaker M."/>
            <person name="Farag I.F."/>
            <person name="Doudna J."/>
            <person name="Cate J.H.D."/>
            <person name="Banfield J.F."/>
        </authorList>
    </citation>
    <scope>NUCLEOTIDE SEQUENCE</scope>
    <source>
        <strain evidence="7">NC_groundwater_1818_Pr3_B-0.1um_66_35</strain>
    </source>
</reference>
<protein>
    <submittedName>
        <fullName evidence="7">LysR family transcriptional regulator</fullName>
    </submittedName>
</protein>
<dbReference type="PROSITE" id="PS50931">
    <property type="entry name" value="HTH_LYSR"/>
    <property type="match status" value="1"/>
</dbReference>
<comment type="similarity">
    <text evidence="2">Belongs to the LysR transcriptional regulatory family.</text>
</comment>
<evidence type="ECO:0000256" key="5">
    <source>
        <dbReference type="ARBA" id="ARBA00023163"/>
    </source>
</evidence>
<proteinExistence type="inferred from homology"/>
<evidence type="ECO:0000256" key="3">
    <source>
        <dbReference type="ARBA" id="ARBA00023015"/>
    </source>
</evidence>
<evidence type="ECO:0000313" key="7">
    <source>
        <dbReference type="EMBL" id="MBI5128186.1"/>
    </source>
</evidence>
<dbReference type="Pfam" id="PF03466">
    <property type="entry name" value="LysR_substrate"/>
    <property type="match status" value="1"/>
</dbReference>
<dbReference type="GO" id="GO:0043565">
    <property type="term" value="F:sequence-specific DNA binding"/>
    <property type="evidence" value="ECO:0007669"/>
    <property type="project" value="TreeGrafter"/>
</dbReference>
<organism evidence="7 8">
    <name type="scientific">Rhodopseudomonas palustris</name>
    <dbReference type="NCBI Taxonomy" id="1076"/>
    <lineage>
        <taxon>Bacteria</taxon>
        <taxon>Pseudomonadati</taxon>
        <taxon>Pseudomonadota</taxon>
        <taxon>Alphaproteobacteria</taxon>
        <taxon>Hyphomicrobiales</taxon>
        <taxon>Nitrobacteraceae</taxon>
        <taxon>Rhodopseudomonas</taxon>
    </lineage>
</organism>
<dbReference type="InterPro" id="IPR000847">
    <property type="entry name" value="LysR_HTH_N"/>
</dbReference>
<dbReference type="Gene3D" id="3.40.190.290">
    <property type="match status" value="1"/>
</dbReference>
<comment type="caution">
    <text evidence="7">The sequence shown here is derived from an EMBL/GenBank/DDBJ whole genome shotgun (WGS) entry which is preliminary data.</text>
</comment>
<accession>A0A933RTA1</accession>
<evidence type="ECO:0000259" key="6">
    <source>
        <dbReference type="PROSITE" id="PS50931"/>
    </source>
</evidence>
<dbReference type="CDD" id="cd08471">
    <property type="entry name" value="PBP2_CrgA_like_2"/>
    <property type="match status" value="1"/>
</dbReference>